<dbReference type="EMBL" id="JWZT01002390">
    <property type="protein sequence ID" value="KII69512.1"/>
    <property type="molecule type" value="Genomic_DNA"/>
</dbReference>
<reference evidence="1 2" key="1">
    <citation type="journal article" date="2014" name="Genome Biol. Evol.">
        <title>The genome of the myxosporean Thelohanellus kitauei shows adaptations to nutrient acquisition within its fish host.</title>
        <authorList>
            <person name="Yang Y."/>
            <person name="Xiong J."/>
            <person name="Zhou Z."/>
            <person name="Huo F."/>
            <person name="Miao W."/>
            <person name="Ran C."/>
            <person name="Liu Y."/>
            <person name="Zhang J."/>
            <person name="Feng J."/>
            <person name="Wang M."/>
            <person name="Wang M."/>
            <person name="Wang L."/>
            <person name="Yao B."/>
        </authorList>
    </citation>
    <scope>NUCLEOTIDE SEQUENCE [LARGE SCALE GENOMIC DNA]</scope>
    <source>
        <strain evidence="1">Wuqing</strain>
    </source>
</reference>
<name>A0A0C2N6H3_THEKT</name>
<sequence length="116" mass="13815">MFRREEHYILVMDNINIHHSQGIKRPNFFLLLSTQYCLFMNPYDEFLTYMLFRQAISTFYRVESKKIIIPFLLIFKLDDLGFKTGYNQKTKLSYLGYVGFLKFPGGKIETLIATIH</sequence>
<proteinExistence type="predicted"/>
<evidence type="ECO:0000313" key="2">
    <source>
        <dbReference type="Proteomes" id="UP000031668"/>
    </source>
</evidence>
<dbReference type="AlphaFoldDB" id="A0A0C2N6H3"/>
<gene>
    <name evidence="1" type="ORF">RF11_14772</name>
</gene>
<keyword evidence="2" id="KW-1185">Reference proteome</keyword>
<protein>
    <submittedName>
        <fullName evidence="1">Uncharacterized protein</fullName>
    </submittedName>
</protein>
<organism evidence="1 2">
    <name type="scientific">Thelohanellus kitauei</name>
    <name type="common">Myxosporean</name>
    <dbReference type="NCBI Taxonomy" id="669202"/>
    <lineage>
        <taxon>Eukaryota</taxon>
        <taxon>Metazoa</taxon>
        <taxon>Cnidaria</taxon>
        <taxon>Myxozoa</taxon>
        <taxon>Myxosporea</taxon>
        <taxon>Bivalvulida</taxon>
        <taxon>Platysporina</taxon>
        <taxon>Myxobolidae</taxon>
        <taxon>Thelohanellus</taxon>
    </lineage>
</organism>
<evidence type="ECO:0000313" key="1">
    <source>
        <dbReference type="EMBL" id="KII69512.1"/>
    </source>
</evidence>
<comment type="caution">
    <text evidence="1">The sequence shown here is derived from an EMBL/GenBank/DDBJ whole genome shotgun (WGS) entry which is preliminary data.</text>
</comment>
<dbReference type="Proteomes" id="UP000031668">
    <property type="component" value="Unassembled WGS sequence"/>
</dbReference>
<accession>A0A0C2N6H3</accession>